<dbReference type="GO" id="GO:0005737">
    <property type="term" value="C:cytoplasm"/>
    <property type="evidence" value="ECO:0007669"/>
    <property type="project" value="TreeGrafter"/>
</dbReference>
<dbReference type="Pfam" id="PF13855">
    <property type="entry name" value="LRR_8"/>
    <property type="match status" value="1"/>
</dbReference>
<dbReference type="InterPro" id="IPR032675">
    <property type="entry name" value="LRR_dom_sf"/>
</dbReference>
<dbReference type="Proteomes" id="UP001279410">
    <property type="component" value="Unassembled WGS sequence"/>
</dbReference>
<evidence type="ECO:0000256" key="1">
    <source>
        <dbReference type="ARBA" id="ARBA00022614"/>
    </source>
</evidence>
<keyword evidence="2" id="KW-0677">Repeat</keyword>
<dbReference type="EMBL" id="BRZM01001258">
    <property type="protein sequence ID" value="GLD72850.1"/>
    <property type="molecule type" value="Genomic_DNA"/>
</dbReference>
<dbReference type="InterPro" id="IPR001611">
    <property type="entry name" value="Leu-rich_rpt"/>
</dbReference>
<dbReference type="PROSITE" id="PS51450">
    <property type="entry name" value="LRR"/>
    <property type="match status" value="1"/>
</dbReference>
<name>A0AAD3NI17_LATJO</name>
<evidence type="ECO:0000313" key="4">
    <source>
        <dbReference type="Proteomes" id="UP001279410"/>
    </source>
</evidence>
<dbReference type="AlphaFoldDB" id="A0AAD3NI17"/>
<protein>
    <submittedName>
        <fullName evidence="3">Leucine-rich repeat and calponin homology domain-containing protein 1</fullName>
    </submittedName>
</protein>
<reference evidence="3" key="1">
    <citation type="submission" date="2022-08" db="EMBL/GenBank/DDBJ databases">
        <title>Genome sequencing of akame (Lates japonicus).</title>
        <authorList>
            <person name="Hashiguchi Y."/>
            <person name="Takahashi H."/>
        </authorList>
    </citation>
    <scope>NUCLEOTIDE SEQUENCE</scope>
    <source>
        <strain evidence="3">Kochi</strain>
    </source>
</reference>
<dbReference type="PANTHER" id="PTHR48051">
    <property type="match status" value="1"/>
</dbReference>
<dbReference type="SUPFAM" id="SSF52075">
    <property type="entry name" value="Outer arm dynein light chain 1"/>
    <property type="match status" value="1"/>
</dbReference>
<proteinExistence type="predicted"/>
<keyword evidence="4" id="KW-1185">Reference proteome</keyword>
<accession>A0AAD3NI17</accession>
<dbReference type="PANTHER" id="PTHR48051:SF1">
    <property type="entry name" value="RAS SUPPRESSOR PROTEIN 1"/>
    <property type="match status" value="1"/>
</dbReference>
<gene>
    <name evidence="3" type="ORF">AKAME5_002417500</name>
</gene>
<evidence type="ECO:0000313" key="3">
    <source>
        <dbReference type="EMBL" id="GLD72850.1"/>
    </source>
</evidence>
<sequence>MNYLSKNRLTDVPSEVCNLVALETLNLYHNCIRTIPDSIISLQSLTSLNLRHISHLACAAHLLSHSLNT</sequence>
<keyword evidence="1" id="KW-0433">Leucine-rich repeat</keyword>
<dbReference type="Gene3D" id="3.80.10.10">
    <property type="entry name" value="Ribonuclease Inhibitor"/>
    <property type="match status" value="1"/>
</dbReference>
<evidence type="ECO:0000256" key="2">
    <source>
        <dbReference type="ARBA" id="ARBA00022737"/>
    </source>
</evidence>
<comment type="caution">
    <text evidence="3">The sequence shown here is derived from an EMBL/GenBank/DDBJ whole genome shotgun (WGS) entry which is preliminary data.</text>
</comment>
<dbReference type="InterPro" id="IPR050216">
    <property type="entry name" value="LRR_domain-containing"/>
</dbReference>
<organism evidence="3 4">
    <name type="scientific">Lates japonicus</name>
    <name type="common">Japanese lates</name>
    <dbReference type="NCBI Taxonomy" id="270547"/>
    <lineage>
        <taxon>Eukaryota</taxon>
        <taxon>Metazoa</taxon>
        <taxon>Chordata</taxon>
        <taxon>Craniata</taxon>
        <taxon>Vertebrata</taxon>
        <taxon>Euteleostomi</taxon>
        <taxon>Actinopterygii</taxon>
        <taxon>Neopterygii</taxon>
        <taxon>Teleostei</taxon>
        <taxon>Neoteleostei</taxon>
        <taxon>Acanthomorphata</taxon>
        <taxon>Carangaria</taxon>
        <taxon>Carangaria incertae sedis</taxon>
        <taxon>Centropomidae</taxon>
        <taxon>Lates</taxon>
    </lineage>
</organism>